<dbReference type="FunFam" id="1.10.510.10:FF:000006">
    <property type="entry name" value="Serine/threonine-protein kinase WNK1 isoform 2"/>
    <property type="match status" value="1"/>
</dbReference>
<evidence type="ECO:0000256" key="26">
    <source>
        <dbReference type="SAM" id="MobiDB-lite"/>
    </source>
</evidence>
<proteinExistence type="inferred from homology"/>
<evidence type="ECO:0000256" key="1">
    <source>
        <dbReference type="ARBA" id="ARBA00001946"/>
    </source>
</evidence>
<feature type="compositionally biased region" description="Low complexity" evidence="26">
    <location>
        <begin position="1613"/>
        <end position="1630"/>
    </location>
</feature>
<dbReference type="Proteomes" id="UP000719412">
    <property type="component" value="Unassembled WGS sequence"/>
</dbReference>
<dbReference type="Gene3D" id="3.10.20.90">
    <property type="entry name" value="Phosphatidylinositol 3-kinase Catalytic Subunit, Chain A, domain 1"/>
    <property type="match status" value="1"/>
</dbReference>
<feature type="coiled-coil region" evidence="25">
    <location>
        <begin position="1510"/>
        <end position="1582"/>
    </location>
</feature>
<feature type="domain" description="Protein kinase" evidence="27">
    <location>
        <begin position="1179"/>
        <end position="1437"/>
    </location>
</feature>
<keyword evidence="11" id="KW-0418">Kinase</keyword>
<comment type="similarity">
    <text evidence="18">Belongs to the XPG/RAD2 endonuclease family. GEN subfamily.</text>
</comment>
<keyword evidence="15" id="KW-0460">Magnesium</keyword>
<dbReference type="InterPro" id="IPR006086">
    <property type="entry name" value="XPG-I_dom"/>
</dbReference>
<evidence type="ECO:0000256" key="25">
    <source>
        <dbReference type="SAM" id="Coils"/>
    </source>
</evidence>
<comment type="cofactor">
    <cofactor evidence="1">
        <name>Mg(2+)</name>
        <dbReference type="ChEBI" id="CHEBI:18420"/>
    </cofactor>
</comment>
<keyword evidence="4" id="KW-0723">Serine/threonine-protein kinase</keyword>
<feature type="compositionally biased region" description="Low complexity" evidence="26">
    <location>
        <begin position="1723"/>
        <end position="1865"/>
    </location>
</feature>
<keyword evidence="16" id="KW-0234">DNA repair</keyword>
<evidence type="ECO:0000256" key="3">
    <source>
        <dbReference type="ARBA" id="ARBA00012513"/>
    </source>
</evidence>
<feature type="region of interest" description="Disordered" evidence="26">
    <location>
        <begin position="2850"/>
        <end position="2870"/>
    </location>
</feature>
<evidence type="ECO:0000256" key="20">
    <source>
        <dbReference type="ARBA" id="ARBA00048679"/>
    </source>
</evidence>
<dbReference type="SUPFAM" id="SSF88723">
    <property type="entry name" value="PIN domain-like"/>
    <property type="match status" value="1"/>
</dbReference>
<feature type="compositionally biased region" description="Basic and acidic residues" evidence="26">
    <location>
        <begin position="2078"/>
        <end position="2096"/>
    </location>
</feature>
<feature type="region of interest" description="Disordered" evidence="26">
    <location>
        <begin position="1613"/>
        <end position="1650"/>
    </location>
</feature>
<comment type="subcellular location">
    <subcellularLocation>
        <location evidence="2">Nucleus</location>
    </subcellularLocation>
</comment>
<evidence type="ECO:0000256" key="10">
    <source>
        <dbReference type="ARBA" id="ARBA00022763"/>
    </source>
</evidence>
<feature type="compositionally biased region" description="Low complexity" evidence="26">
    <location>
        <begin position="1912"/>
        <end position="1947"/>
    </location>
</feature>
<dbReference type="InterPro" id="IPR008271">
    <property type="entry name" value="Ser/Thr_kinase_AS"/>
</dbReference>
<dbReference type="SMART" id="SM00220">
    <property type="entry name" value="S_TKc"/>
    <property type="match status" value="1"/>
</dbReference>
<dbReference type="InterPro" id="IPR000719">
    <property type="entry name" value="Prot_kinase_dom"/>
</dbReference>
<evidence type="ECO:0000256" key="19">
    <source>
        <dbReference type="ARBA" id="ARBA00047899"/>
    </source>
</evidence>
<dbReference type="PANTHER" id="PTHR13902">
    <property type="entry name" value="SERINE/THREONINE-PROTEIN KINASE WNK WITH NO LYSINE -RELATED"/>
    <property type="match status" value="1"/>
</dbReference>
<evidence type="ECO:0000256" key="21">
    <source>
        <dbReference type="ARBA" id="ARBA00053976"/>
    </source>
</evidence>
<evidence type="ECO:0000256" key="7">
    <source>
        <dbReference type="ARBA" id="ARBA00022723"/>
    </source>
</evidence>
<name>A0A8J6HHW4_TENMO</name>
<feature type="region of interest" description="Disordered" evidence="26">
    <location>
        <begin position="2248"/>
        <end position="2274"/>
    </location>
</feature>
<dbReference type="Gene3D" id="1.10.150.20">
    <property type="entry name" value="5' to 3' exonuclease, C-terminal subdomain"/>
    <property type="match status" value="1"/>
</dbReference>
<dbReference type="SMART" id="SM00484">
    <property type="entry name" value="XPGI"/>
    <property type="match status" value="1"/>
</dbReference>
<feature type="compositionally biased region" description="Basic residues" evidence="26">
    <location>
        <begin position="735"/>
        <end position="748"/>
    </location>
</feature>
<keyword evidence="12" id="KW-0378">Hydrolase</keyword>
<dbReference type="InterPro" id="IPR029060">
    <property type="entry name" value="PIN-like_dom_sf"/>
</dbReference>
<feature type="region of interest" description="Disordered" evidence="26">
    <location>
        <begin position="1912"/>
        <end position="2021"/>
    </location>
</feature>
<feature type="region of interest" description="Disordered" evidence="26">
    <location>
        <begin position="693"/>
        <end position="753"/>
    </location>
</feature>
<protein>
    <recommendedName>
        <fullName evidence="22">Flap endonuclease GEN</fullName>
        <ecNumber evidence="3">2.7.11.1</ecNumber>
    </recommendedName>
    <alternativeName>
        <fullName evidence="24">Flap structure-specific endonuclease GEN</fullName>
    </alternativeName>
    <alternativeName>
        <fullName evidence="23">Xpg-like endonuclease</fullName>
    </alternativeName>
</protein>
<keyword evidence="17" id="KW-0539">Nucleus</keyword>
<accession>A0A8J6HHW4</accession>
<dbReference type="InterPro" id="IPR050588">
    <property type="entry name" value="WNK_Ser-Thr_kinase"/>
</dbReference>
<comment type="function">
    <text evidence="21">Endonuclease which cleaves flap structures at the junction between single-stranded DNA and double-stranded DNA. Specific for 5'-overhanging flap structures in which the 5'-upstream of the flap is completely double-stranded. Prefers the blocked-flap structures similar to those occurring at replication forks, in which the 5' single-strand overhang of the flap is double-stranded. Also possesses weak 5'- to 3'-exonuclease activity on nicked but not gapped double-stranded DNA. Does not cleave bubble-like or Holliday junction substrates.</text>
</comment>
<feature type="region of interest" description="Disordered" evidence="26">
    <location>
        <begin position="2196"/>
        <end position="2216"/>
    </location>
</feature>
<dbReference type="InterPro" id="IPR041012">
    <property type="entry name" value="GEN_chromo"/>
</dbReference>
<evidence type="ECO:0000256" key="5">
    <source>
        <dbReference type="ARBA" id="ARBA00022679"/>
    </source>
</evidence>
<keyword evidence="6" id="KW-0540">Nuclease</keyword>
<dbReference type="Pfam" id="PF00752">
    <property type="entry name" value="XPG_N"/>
    <property type="match status" value="1"/>
</dbReference>
<evidence type="ECO:0000256" key="15">
    <source>
        <dbReference type="ARBA" id="ARBA00022842"/>
    </source>
</evidence>
<dbReference type="Gene3D" id="1.10.510.10">
    <property type="entry name" value="Transferase(Phosphotransferase) domain 1"/>
    <property type="match status" value="1"/>
</dbReference>
<evidence type="ECO:0000256" key="22">
    <source>
        <dbReference type="ARBA" id="ARBA00070746"/>
    </source>
</evidence>
<organism evidence="28 29">
    <name type="scientific">Tenebrio molitor</name>
    <name type="common">Yellow mealworm beetle</name>
    <dbReference type="NCBI Taxonomy" id="7067"/>
    <lineage>
        <taxon>Eukaryota</taxon>
        <taxon>Metazoa</taxon>
        <taxon>Ecdysozoa</taxon>
        <taxon>Arthropoda</taxon>
        <taxon>Hexapoda</taxon>
        <taxon>Insecta</taxon>
        <taxon>Pterygota</taxon>
        <taxon>Neoptera</taxon>
        <taxon>Endopterygota</taxon>
        <taxon>Coleoptera</taxon>
        <taxon>Polyphaga</taxon>
        <taxon>Cucujiformia</taxon>
        <taxon>Tenebrionidae</taxon>
        <taxon>Tenebrio</taxon>
    </lineage>
</organism>
<feature type="compositionally biased region" description="Low complexity" evidence="26">
    <location>
        <begin position="718"/>
        <end position="727"/>
    </location>
</feature>
<dbReference type="GO" id="GO:0008821">
    <property type="term" value="F:crossover junction DNA endonuclease activity"/>
    <property type="evidence" value="ECO:0007669"/>
    <property type="project" value="UniProtKB-ARBA"/>
</dbReference>
<dbReference type="GO" id="GO:0017108">
    <property type="term" value="F:5'-flap endonuclease activity"/>
    <property type="evidence" value="ECO:0007669"/>
    <property type="project" value="UniProtKB-ARBA"/>
</dbReference>
<dbReference type="Gene3D" id="3.30.200.20">
    <property type="entry name" value="Phosphorylase Kinase, domain 1"/>
    <property type="match status" value="1"/>
</dbReference>
<dbReference type="GO" id="GO:0006281">
    <property type="term" value="P:DNA repair"/>
    <property type="evidence" value="ECO:0007669"/>
    <property type="project" value="UniProtKB-KW"/>
</dbReference>
<evidence type="ECO:0000256" key="17">
    <source>
        <dbReference type="ARBA" id="ARBA00023242"/>
    </source>
</evidence>
<sequence>MGIKYLWPILSPFCERKPLYELQYKRVAVDLSCWVCESQNIAEYTVQPRMYLRNLYFRTCYLLLMDVHVVFVLEGRAPELKYKTIAARNAVQFKGAKPKTDRVKVGKDRSRFNHTLKQCEEMLKLMGIACVKGEGEAEALCAYLNEDGLVDGIISQDSDCFAYGARVVYRNFSISQQGNHAAKGGSVDVYDIAKANESLGFGRNKIIALALLCGSDYCDGVHGIGKESVVKLFNVVSEDEILKRLRSWKDRAIYYGKLEAKIGDKSLCTLCGHSGRAQGHTKKGCLECGTSQGCDSSKFENERLEIKNELNMRSKALADPSFPDEELVNEFLVKKSNVSQLNLEWTKPDLINFVKFTVKYLTWEEIYSFEKFFPILTRWQLLHQDQIKDETQGIVTPKFIKKRRNPKGIASYEVVWEDKNNQFKGLIPEEQLAEFRDVEKLWSTVEPQNLVENAYPVLVEEFEDSKKPKNRKKKKNPVDEIDNLLKNVSITGPSKSKKSKKLHTLDDFVVKASTPKKVVQNCSFSLDQSNFGDENDLDVSDIVDKIIDKKVPPYVPENLGKLGLKFTDEECNIDCSFFVDEMVENDLFEKTFREYCVSSGEFDSDENTALGLSELFRDSHSRSLESNSYNTMRLCLRRFIRRLRRAIKLEFEDYKRYKSNFLRNDIGQGSAANARSLRASRCQACHPDKNRITGQSCPKFEQEHANSPTIPRKGSEASTTSKSSTKSFHGWTKSLTRHSSKGAGHKRTLSNASAKPCDVGEEAAQEVAACGPSSPARAQPCQISTPVKNDAPALGKFDSIEYIDQTSTSPEVITNKGYHTVDDERVKTKPKPKVKSKPLGGKKKSKKEKAKSSSFNSEDDARKEVAVKTATTSVVTTNGVTTTTSLNRYTFTKIDDNEFNAEKKERTHSCSSIPYDNIIENLAPFRKRFCNIQLFNENEDRRKFDKPKDKPIRISSEFRSDIEKIIDGLIDMAFQIIQKNGLQVEKSTKKKLSADLTYTNRLRCITGDVLTPKIVTHTPSADNLLDARNFVEEYEEYHDSCSEIPDATLAANQVITELSDNVDRIIAEKFRNKKSVKHGGVTCLIPVETDSNAEDEPEAQNDKRLLEVGTRYNIPKNLFLNTEMTEITEQTIDELHRNDENAENSGDIEKPLVVDLNRPKEDDDDVYRPIAVSPDGRFFKYEEEIGRGSFKTVYRGLDTQTGVAVAWCELQEKKLNKAERQRFREEAEMLKKLQHPNIVRFYNYWETPGNKKKNIVLVTELMLSGTLKTYLRRFKKINPRVLKSWCRQILKGLAFLHSRSPPIIHRDLKCDNIFITGTTGLVKIGDLGLATLKNRSFAKSVIGTPEFMAPEMYEEHYDEGVDVYAFGMCMLEMATSEYPYSECTGPAQIYKKVISGVKPASFEKVQNPEVKDVIESCIRPRKEDRPKVKDLLTHAFFEEDFGLKVEVVSQADNKVVFRLRVIDPKKRTHKHKENEAIQFEFDLETDRIDTISEEMAKSGIIFEEDAKTVAQLLKAQIALINKEREQRNKEKEALAQQLQYRQYLQQQVEHISQQQTAANVAVQQQQQQLAQQQEYAQQQSIEQQYQQEQVQYVQQKSDPGIVQYAIQPEPMQQQQQQIYQQQEPHQQSPPILQRQQSMEPVQQQPIIHKQQPPQQFVQQNYVVEGYPQQAEYLQVQQNDSQQHKLSSISQPELLHAMPSQTEHRLSVDSQLEAHSQSIIQEQQNYQQQPYQQNYQQQQPAQNYQQQQQQPAQNYQQQQPQQPAQNYQQPQQPAQSYQPPQQPAPQNYQQQQQPAQNYQQQQQTAPQSYPQQQTAPQNYQQQQQPAQNFQQPQQPQPAQNFQQQPAQNYQQQQPAQNYQQTYQTQQSYAEQPVIHGQRVSTVAPPNIQQQEYTQQQQQKNILIQQQQQNYQQPAATYQQQQPPPVYQQQQSYIQPKVEQSYPEPQQPQQQPPPQQFVQQQSVDHSAQQMYQQQQQFHNYVDPQQQQQQQQVMSQPTPQQQPPAELVEQQHPGGHRLSGEVPPPMNLVELQQKLAQQHRVSTASLPPMATFEAAPVDSRRLSTVSQPPSMQEYVQQQQIPEKDPLDELPNKDESKEDVSTSEQVSEETSTEDKPKPRKHRSSSSRQQLVVQNVHPDGTVECQLLCKQKTISFKFNRYDTSPADIIDGMIKQELLKTGPHKHLNDHLKDVMEQLKKNPDKVPDTQKPYVQKRDDSSGQMLIKPGYDTYEDTFQGLKSTLSEKLTQNLRCRESLNSSGTVSRKTSTASDYTPENTYVSNNRVDQSTTVSFSSDTCVSALKHPAEVVEDAVKTEPDGHHEIVKDELNDSLKRKDVKLLPGQKVDLKVIILRTEAEAHGEEVEQPKEESEKIEEKVEVAVLKVPQRKISRFLVSPVLSGELDLPKDKDFGSGTPEVTPEEDSATKSDALRKTSAPVESTSKGLDVDKPNEQKVSVCSLKEESTTSKEEPAIMCGPEMINTLEQLKISLDNLKNSMHPKKESSETDPKKIIVGTANQQQFIAAAVTTFGTQQQPMVQMPQIPPQQQNVAVTQPPVAVAQQPPPQQYAPPPQQNLILQQQPNYQQPVSQASPPQMLVNIQQKPVEAAPSGGVMYQQPQTPAMTGSVSVQNLSMQAQPPQQQQQQFQHSISVDDNALSMHQGFAVKKLPLENLKQISESASGRGSQVSTPQVDVKYDAQLQNLQHQLYSIPLTRTQTTAPSSPQANTTALEFPQQQQKPPQESLVTNAINKLQVESNSSAPGSGAATSEVLSPVIEVEPFADLKSKQLSDLNNQLKRINSRPDVIVETGECRIPPEIVEGAVAATAVAAAAAPPQKERRVSRFKVSVVTEPDRSKLVVAQPDGQEHNGERKDGEEAKKDSDYTSVINNTFDSLANILVGTLPPNTDFAPEVNKVKQHAVGTTAHHSHKHHVHNKKPTKSLSYSDLKKEIEYLLPIRRRPSDEGNPRKRLPNGRRMSKTFRLYPQIVVHPPDESLTSSLPDINASTDAHQVVINNVSDKNVSCPDLTDENLYNETVTVFTVGTLKRRKRKSTLTRRNSDGVHNFNKVKLVKRKRKKKGETPKELLKKNWKFKHSASMHNLKSNMATDESSFDNYHTIHGGFGNIEMFAFDDNLNSRTDSTEVAYKCCCGRKLCEAVVPIQQYLETYFVNKTKETFEEMLNRQKAELNALMEAHRKQQLEFMGNYKIDNEVGDFC</sequence>
<dbReference type="GO" id="GO:0046872">
    <property type="term" value="F:metal ion binding"/>
    <property type="evidence" value="ECO:0007669"/>
    <property type="project" value="UniProtKB-KW"/>
</dbReference>
<keyword evidence="5" id="KW-0808">Transferase</keyword>
<dbReference type="Pfam" id="PF24889">
    <property type="entry name" value="CCTL2_WNK"/>
    <property type="match status" value="1"/>
</dbReference>
<dbReference type="FunFam" id="3.30.200.20:FF:000010">
    <property type="entry name" value="Serine/threonine-protein kinase WNK1 isoform 2"/>
    <property type="match status" value="1"/>
</dbReference>
<dbReference type="InterPro" id="IPR006084">
    <property type="entry name" value="XPG/Rad2"/>
</dbReference>
<feature type="compositionally biased region" description="Polar residues" evidence="26">
    <location>
        <begin position="2059"/>
        <end position="2077"/>
    </location>
</feature>
<feature type="region of interest" description="Disordered" evidence="26">
    <location>
        <begin position="2396"/>
        <end position="2462"/>
    </location>
</feature>
<dbReference type="InterPro" id="IPR036279">
    <property type="entry name" value="5-3_exonuclease_C_sf"/>
</dbReference>
<dbReference type="InterPro" id="IPR006085">
    <property type="entry name" value="XPG_DNA_repair_N"/>
</dbReference>
<evidence type="ECO:0000256" key="14">
    <source>
        <dbReference type="ARBA" id="ARBA00022840"/>
    </source>
</evidence>
<dbReference type="PROSITE" id="PS00108">
    <property type="entry name" value="PROTEIN_KINASE_ST"/>
    <property type="match status" value="1"/>
</dbReference>
<dbReference type="GO" id="GO:0000400">
    <property type="term" value="F:four-way junction DNA binding"/>
    <property type="evidence" value="ECO:0007669"/>
    <property type="project" value="UniProtKB-ARBA"/>
</dbReference>
<dbReference type="PROSITE" id="PS50011">
    <property type="entry name" value="PROTEIN_KINASE_DOM"/>
    <property type="match status" value="1"/>
</dbReference>
<evidence type="ECO:0000256" key="24">
    <source>
        <dbReference type="ARBA" id="ARBA00080957"/>
    </source>
</evidence>
<feature type="region of interest" description="Disordered" evidence="26">
    <location>
        <begin position="2706"/>
        <end position="2733"/>
    </location>
</feature>
<feature type="compositionally biased region" description="Low complexity" evidence="26">
    <location>
        <begin position="1981"/>
        <end position="1996"/>
    </location>
</feature>
<evidence type="ECO:0000313" key="29">
    <source>
        <dbReference type="Proteomes" id="UP000719412"/>
    </source>
</evidence>
<dbReference type="InterPro" id="IPR008918">
    <property type="entry name" value="HhH2"/>
</dbReference>
<dbReference type="GO" id="GO:0005524">
    <property type="term" value="F:ATP binding"/>
    <property type="evidence" value="ECO:0007669"/>
    <property type="project" value="UniProtKB-KW"/>
</dbReference>
<keyword evidence="8" id="KW-0547">Nucleotide-binding</keyword>
<feature type="region of interest" description="Disordered" evidence="26">
    <location>
        <begin position="1723"/>
        <end position="1866"/>
    </location>
</feature>
<dbReference type="InterPro" id="IPR011009">
    <property type="entry name" value="Kinase-like_dom_sf"/>
</dbReference>
<dbReference type="SMART" id="SM00279">
    <property type="entry name" value="HhH2"/>
    <property type="match status" value="1"/>
</dbReference>
<feature type="region of interest" description="Disordered" evidence="26">
    <location>
        <begin position="2618"/>
        <end position="2639"/>
    </location>
</feature>
<dbReference type="Pfam" id="PF00069">
    <property type="entry name" value="Pkinase"/>
    <property type="match status" value="1"/>
</dbReference>
<evidence type="ECO:0000256" key="13">
    <source>
        <dbReference type="ARBA" id="ARBA00022839"/>
    </source>
</evidence>
<evidence type="ECO:0000259" key="27">
    <source>
        <dbReference type="PROSITE" id="PS50011"/>
    </source>
</evidence>
<dbReference type="Pfam" id="PF12202">
    <property type="entry name" value="OSR1_C"/>
    <property type="match status" value="1"/>
</dbReference>
<keyword evidence="10" id="KW-0227">DNA damage</keyword>
<feature type="compositionally biased region" description="Basic residues" evidence="26">
    <location>
        <begin position="828"/>
        <end position="849"/>
    </location>
</feature>
<comment type="caution">
    <text evidence="28">The sequence shown here is derived from an EMBL/GenBank/DDBJ whole genome shotgun (WGS) entry which is preliminary data.</text>
</comment>
<dbReference type="Pfam" id="PF00867">
    <property type="entry name" value="XPG_I"/>
    <property type="match status" value="1"/>
</dbReference>
<feature type="region of interest" description="Disordered" evidence="26">
    <location>
        <begin position="2051"/>
        <end position="2128"/>
    </location>
</feature>
<dbReference type="Pfam" id="PF18704">
    <property type="entry name" value="Chromo_2"/>
    <property type="match status" value="1"/>
</dbReference>
<reference evidence="28" key="1">
    <citation type="journal article" date="2020" name="J Insects Food Feed">
        <title>The yellow mealworm (Tenebrio molitor) genome: a resource for the emerging insects as food and feed industry.</title>
        <authorList>
            <person name="Eriksson T."/>
            <person name="Andere A."/>
            <person name="Kelstrup H."/>
            <person name="Emery V."/>
            <person name="Picard C."/>
        </authorList>
    </citation>
    <scope>NUCLEOTIDE SEQUENCE</scope>
    <source>
        <strain evidence="28">Stoneville</strain>
        <tissue evidence="28">Whole head</tissue>
    </source>
</reference>
<dbReference type="Gene3D" id="3.40.50.1010">
    <property type="entry name" value="5'-nuclease"/>
    <property type="match status" value="1"/>
</dbReference>
<evidence type="ECO:0000256" key="12">
    <source>
        <dbReference type="ARBA" id="ARBA00022801"/>
    </source>
</evidence>
<dbReference type="InterPro" id="IPR056865">
    <property type="entry name" value="CCTL2_WNK"/>
</dbReference>
<evidence type="ECO:0000256" key="11">
    <source>
        <dbReference type="ARBA" id="ARBA00022777"/>
    </source>
</evidence>
<evidence type="ECO:0000256" key="18">
    <source>
        <dbReference type="ARBA" id="ARBA00038112"/>
    </source>
</evidence>
<evidence type="ECO:0000256" key="16">
    <source>
        <dbReference type="ARBA" id="ARBA00023204"/>
    </source>
</evidence>
<comment type="catalytic activity">
    <reaction evidence="19">
        <text>L-threonyl-[protein] + ATP = O-phospho-L-threonyl-[protein] + ADP + H(+)</text>
        <dbReference type="Rhea" id="RHEA:46608"/>
        <dbReference type="Rhea" id="RHEA-COMP:11060"/>
        <dbReference type="Rhea" id="RHEA-COMP:11605"/>
        <dbReference type="ChEBI" id="CHEBI:15378"/>
        <dbReference type="ChEBI" id="CHEBI:30013"/>
        <dbReference type="ChEBI" id="CHEBI:30616"/>
        <dbReference type="ChEBI" id="CHEBI:61977"/>
        <dbReference type="ChEBI" id="CHEBI:456216"/>
        <dbReference type="EC" id="2.7.11.1"/>
    </reaction>
</comment>
<feature type="compositionally biased region" description="Low complexity" evidence="26">
    <location>
        <begin position="2626"/>
        <end position="2638"/>
    </location>
</feature>
<dbReference type="FunFam" id="1.10.150.20:FF:000030">
    <property type="entry name" value="Flap endonuclease GEN-like 1"/>
    <property type="match status" value="1"/>
</dbReference>
<feature type="compositionally biased region" description="Low complexity" evidence="26">
    <location>
        <begin position="1640"/>
        <end position="1650"/>
    </location>
</feature>
<dbReference type="GO" id="GO:0005634">
    <property type="term" value="C:nucleus"/>
    <property type="evidence" value="ECO:0007669"/>
    <property type="project" value="UniProtKB-SubCell"/>
</dbReference>
<keyword evidence="29" id="KW-1185">Reference proteome</keyword>
<reference evidence="28" key="2">
    <citation type="submission" date="2021-08" db="EMBL/GenBank/DDBJ databases">
        <authorList>
            <person name="Eriksson T."/>
        </authorList>
    </citation>
    <scope>NUCLEOTIDE SEQUENCE</scope>
    <source>
        <strain evidence="28">Stoneville</strain>
        <tissue evidence="28">Whole head</tissue>
    </source>
</reference>
<evidence type="ECO:0000256" key="8">
    <source>
        <dbReference type="ARBA" id="ARBA00022741"/>
    </source>
</evidence>
<evidence type="ECO:0000313" key="28">
    <source>
        <dbReference type="EMBL" id="KAH0815024.1"/>
    </source>
</evidence>
<feature type="coiled-coil region" evidence="25">
    <location>
        <begin position="3162"/>
        <end position="3189"/>
    </location>
</feature>
<feature type="compositionally biased region" description="Basic and acidic residues" evidence="26">
    <location>
        <begin position="2854"/>
        <end position="2870"/>
    </location>
</feature>
<dbReference type="CDD" id="cd13983">
    <property type="entry name" value="STKc_WNK"/>
    <property type="match status" value="1"/>
</dbReference>
<dbReference type="SUPFAM" id="SSF47807">
    <property type="entry name" value="5' to 3' exonuclease, C-terminal subdomain"/>
    <property type="match status" value="1"/>
</dbReference>
<keyword evidence="14" id="KW-0067">ATP-binding</keyword>
<dbReference type="InterPro" id="IPR024678">
    <property type="entry name" value="Kinase_OSR1/WNK_CCT"/>
</dbReference>
<keyword evidence="7" id="KW-0479">Metal-binding</keyword>
<feature type="compositionally biased region" description="Basic and acidic residues" evidence="26">
    <location>
        <begin position="2452"/>
        <end position="2462"/>
    </location>
</feature>
<evidence type="ECO:0000256" key="23">
    <source>
        <dbReference type="ARBA" id="ARBA00076716"/>
    </source>
</evidence>
<keyword evidence="25" id="KW-0175">Coiled coil</keyword>
<keyword evidence="9" id="KW-0255">Endonuclease</keyword>
<evidence type="ECO:0000256" key="6">
    <source>
        <dbReference type="ARBA" id="ARBA00022722"/>
    </source>
</evidence>
<dbReference type="PRINTS" id="PR00853">
    <property type="entry name" value="XPGRADSUPER"/>
</dbReference>
<dbReference type="CDD" id="cd09869">
    <property type="entry name" value="PIN_GEN1"/>
    <property type="match status" value="1"/>
</dbReference>
<feature type="compositionally biased region" description="Polar residues" evidence="26">
    <location>
        <begin position="2706"/>
        <end position="2720"/>
    </location>
</feature>
<gene>
    <name evidence="28" type="ORF">GEV33_007765</name>
</gene>
<dbReference type="EC" id="2.7.11.1" evidence="3"/>
<dbReference type="GO" id="GO:0004674">
    <property type="term" value="F:protein serine/threonine kinase activity"/>
    <property type="evidence" value="ECO:0007669"/>
    <property type="project" value="UniProtKB-KW"/>
</dbReference>
<evidence type="ECO:0000256" key="2">
    <source>
        <dbReference type="ARBA" id="ARBA00004123"/>
    </source>
</evidence>
<evidence type="ECO:0000256" key="9">
    <source>
        <dbReference type="ARBA" id="ARBA00022759"/>
    </source>
</evidence>
<feature type="region of interest" description="Disordered" evidence="26">
    <location>
        <begin position="811"/>
        <end position="866"/>
    </location>
</feature>
<keyword evidence="13" id="KW-0269">Exonuclease</keyword>
<dbReference type="GO" id="GO:0004527">
    <property type="term" value="F:exonuclease activity"/>
    <property type="evidence" value="ECO:0007669"/>
    <property type="project" value="UniProtKB-KW"/>
</dbReference>
<dbReference type="FunFam" id="3.40.50.1010:FF:000054">
    <property type="entry name" value="Flap endonuclease GEN"/>
    <property type="match status" value="1"/>
</dbReference>
<evidence type="ECO:0000256" key="4">
    <source>
        <dbReference type="ARBA" id="ARBA00022527"/>
    </source>
</evidence>
<dbReference type="SMART" id="SM00485">
    <property type="entry name" value="XPGN"/>
    <property type="match status" value="1"/>
</dbReference>
<dbReference type="EMBL" id="JABDTM020023656">
    <property type="protein sequence ID" value="KAH0815024.1"/>
    <property type="molecule type" value="Genomic_DNA"/>
</dbReference>
<dbReference type="SUPFAM" id="SSF56112">
    <property type="entry name" value="Protein kinase-like (PK-like)"/>
    <property type="match status" value="1"/>
</dbReference>
<comment type="catalytic activity">
    <reaction evidence="20">
        <text>L-seryl-[protein] + ATP = O-phospho-L-seryl-[protein] + ADP + H(+)</text>
        <dbReference type="Rhea" id="RHEA:17989"/>
        <dbReference type="Rhea" id="RHEA-COMP:9863"/>
        <dbReference type="Rhea" id="RHEA-COMP:11604"/>
        <dbReference type="ChEBI" id="CHEBI:15378"/>
        <dbReference type="ChEBI" id="CHEBI:29999"/>
        <dbReference type="ChEBI" id="CHEBI:30616"/>
        <dbReference type="ChEBI" id="CHEBI:83421"/>
        <dbReference type="ChEBI" id="CHEBI:456216"/>
        <dbReference type="EC" id="2.7.11.1"/>
    </reaction>
</comment>